<keyword evidence="1" id="KW-1133">Transmembrane helix</keyword>
<dbReference type="Gene3D" id="3.80.10.10">
    <property type="entry name" value="Ribonuclease Inhibitor"/>
    <property type="match status" value="1"/>
</dbReference>
<evidence type="ECO:0008006" key="4">
    <source>
        <dbReference type="Google" id="ProtNLM"/>
    </source>
</evidence>
<dbReference type="SUPFAM" id="SSF52058">
    <property type="entry name" value="L domain-like"/>
    <property type="match status" value="1"/>
</dbReference>
<organism evidence="2 3">
    <name type="scientific">Caerostris extrusa</name>
    <name type="common">Bark spider</name>
    <name type="synonym">Caerostris bankana</name>
    <dbReference type="NCBI Taxonomy" id="172846"/>
    <lineage>
        <taxon>Eukaryota</taxon>
        <taxon>Metazoa</taxon>
        <taxon>Ecdysozoa</taxon>
        <taxon>Arthropoda</taxon>
        <taxon>Chelicerata</taxon>
        <taxon>Arachnida</taxon>
        <taxon>Araneae</taxon>
        <taxon>Araneomorphae</taxon>
        <taxon>Entelegynae</taxon>
        <taxon>Araneoidea</taxon>
        <taxon>Araneidae</taxon>
        <taxon>Caerostris</taxon>
    </lineage>
</organism>
<keyword evidence="3" id="KW-1185">Reference proteome</keyword>
<reference evidence="2 3" key="1">
    <citation type="submission" date="2021-06" db="EMBL/GenBank/DDBJ databases">
        <title>Caerostris extrusa draft genome.</title>
        <authorList>
            <person name="Kono N."/>
            <person name="Arakawa K."/>
        </authorList>
    </citation>
    <scope>NUCLEOTIDE SEQUENCE [LARGE SCALE GENOMIC DNA]</scope>
</reference>
<dbReference type="AlphaFoldDB" id="A0AAV4U3C7"/>
<evidence type="ECO:0000313" key="2">
    <source>
        <dbReference type="EMBL" id="GIY52261.1"/>
    </source>
</evidence>
<keyword evidence="1" id="KW-0472">Membrane</keyword>
<name>A0AAV4U3C7_CAEEX</name>
<gene>
    <name evidence="2" type="ORF">CEXT_769631</name>
</gene>
<protein>
    <recommendedName>
        <fullName evidence="4">LRRCT domain-containing protein</fullName>
    </recommendedName>
</protein>
<evidence type="ECO:0000313" key="3">
    <source>
        <dbReference type="Proteomes" id="UP001054945"/>
    </source>
</evidence>
<proteinExistence type="predicted"/>
<keyword evidence="1" id="KW-0812">Transmembrane</keyword>
<dbReference type="InterPro" id="IPR032675">
    <property type="entry name" value="LRR_dom_sf"/>
</dbReference>
<dbReference type="EMBL" id="BPLR01012217">
    <property type="protein sequence ID" value="GIY52261.1"/>
    <property type="molecule type" value="Genomic_DNA"/>
</dbReference>
<comment type="caution">
    <text evidence="2">The sequence shown here is derived from an EMBL/GenBank/DDBJ whole genome shotgun (WGS) entry which is preliminary data.</text>
</comment>
<evidence type="ECO:0000256" key="1">
    <source>
        <dbReference type="SAM" id="Phobius"/>
    </source>
</evidence>
<sequence>MRFLFLDHNLICKPPVFLLESLEFLTRVTLSNNPWTCDCAALDFKKWIVSKSMLVSIKTLYFLGQIRQLDDDDAENVIFKGLSVGRVELQKAPLFFKKIPEKKKHRLSASEGQDSFHHNPVTVEKNERKLLYTIVSFLYILYILQWVTSF</sequence>
<accession>A0AAV4U3C7</accession>
<dbReference type="Proteomes" id="UP001054945">
    <property type="component" value="Unassembled WGS sequence"/>
</dbReference>
<feature type="transmembrane region" description="Helical" evidence="1">
    <location>
        <begin position="130"/>
        <end position="148"/>
    </location>
</feature>